<reference evidence="1 2" key="1">
    <citation type="submission" date="2023-02" db="EMBL/GenBank/DDBJ databases">
        <title>LHISI_Scaffold_Assembly.</title>
        <authorList>
            <person name="Stuart O.P."/>
            <person name="Cleave R."/>
            <person name="Magrath M.J.L."/>
            <person name="Mikheyev A.S."/>
        </authorList>
    </citation>
    <scope>NUCLEOTIDE SEQUENCE [LARGE SCALE GENOMIC DNA]</scope>
    <source>
        <strain evidence="1">Daus_M_001</strain>
        <tissue evidence="1">Leg muscle</tissue>
    </source>
</reference>
<accession>A0ABQ9GRS6</accession>
<evidence type="ECO:0008006" key="3">
    <source>
        <dbReference type="Google" id="ProtNLM"/>
    </source>
</evidence>
<name>A0ABQ9GRS6_9NEOP</name>
<evidence type="ECO:0000313" key="2">
    <source>
        <dbReference type="Proteomes" id="UP001159363"/>
    </source>
</evidence>
<protein>
    <recommendedName>
        <fullName evidence="3">DUF4371 domain-containing protein</fullName>
    </recommendedName>
</protein>
<dbReference type="Proteomes" id="UP001159363">
    <property type="component" value="Chromosome 9"/>
</dbReference>
<evidence type="ECO:0000313" key="1">
    <source>
        <dbReference type="EMBL" id="KAJ8874736.1"/>
    </source>
</evidence>
<organism evidence="1 2">
    <name type="scientific">Dryococelus australis</name>
    <dbReference type="NCBI Taxonomy" id="614101"/>
    <lineage>
        <taxon>Eukaryota</taxon>
        <taxon>Metazoa</taxon>
        <taxon>Ecdysozoa</taxon>
        <taxon>Arthropoda</taxon>
        <taxon>Hexapoda</taxon>
        <taxon>Insecta</taxon>
        <taxon>Pterygota</taxon>
        <taxon>Neoptera</taxon>
        <taxon>Polyneoptera</taxon>
        <taxon>Phasmatodea</taxon>
        <taxon>Verophasmatodea</taxon>
        <taxon>Anareolatae</taxon>
        <taxon>Phasmatidae</taxon>
        <taxon>Eurycanthinae</taxon>
        <taxon>Dryococelus</taxon>
    </lineage>
</organism>
<sequence>MPKVVRSALTRQMSSLLKDFIQVTNVLFWKICNGRVSWELERPVFSKQLVAASRYSTKGILQPIILHLRLLQHLNVNIPLQKLQEMSIIEWMNEFVEGAGDLSTVKTVREKYVPVVAEERFATVKAEVAGKFVTVLADETTDMRGKCYFVVLFHLIEPAATHVHFLETANPTFCSRVVLDLLNKYYDSYDSVLAFVIIFGGDGVVKLKAAFQNTRKCKHLYTQFLTEKYPDGTKKIIQFPVPVLTRNSWFESVLYLSMNCKKHQMQGFNTSVLSPRQKVKKHRFSLFLLTSMLHSLSLIDSEESSYPTSHILHSKLLDVKECFAVAASGIFEPETTSLIGELGHTPSG</sequence>
<keyword evidence="2" id="KW-1185">Reference proteome</keyword>
<gene>
    <name evidence="1" type="ORF">PR048_025602</name>
</gene>
<proteinExistence type="predicted"/>
<comment type="caution">
    <text evidence="1">The sequence shown here is derived from an EMBL/GenBank/DDBJ whole genome shotgun (WGS) entry which is preliminary data.</text>
</comment>
<dbReference type="EMBL" id="JARBHB010000010">
    <property type="protein sequence ID" value="KAJ8874736.1"/>
    <property type="molecule type" value="Genomic_DNA"/>
</dbReference>